<dbReference type="AlphaFoldDB" id="A0AA39F3K0"/>
<comment type="caution">
    <text evidence="2">The sequence shown here is derived from an EMBL/GenBank/DDBJ whole genome shotgun (WGS) entry which is preliminary data.</text>
</comment>
<protein>
    <submittedName>
        <fullName evidence="2">Uncharacterized protein</fullName>
    </submittedName>
</protein>
<feature type="compositionally biased region" description="Basic and acidic residues" evidence="1">
    <location>
        <begin position="38"/>
        <end position="48"/>
    </location>
</feature>
<keyword evidence="3" id="KW-1185">Reference proteome</keyword>
<proteinExistence type="predicted"/>
<accession>A0AA39F3K0</accession>
<dbReference type="Proteomes" id="UP001168972">
    <property type="component" value="Unassembled WGS sequence"/>
</dbReference>
<reference evidence="2" key="2">
    <citation type="submission" date="2023-03" db="EMBL/GenBank/DDBJ databases">
        <authorList>
            <person name="Inwood S.N."/>
            <person name="Skelly J.G."/>
            <person name="Guhlin J."/>
            <person name="Harrop T.W.R."/>
            <person name="Goldson S.G."/>
            <person name="Dearden P.K."/>
        </authorList>
    </citation>
    <scope>NUCLEOTIDE SEQUENCE</scope>
    <source>
        <strain evidence="2">Lincoln</strain>
        <tissue evidence="2">Whole body</tissue>
    </source>
</reference>
<evidence type="ECO:0000313" key="2">
    <source>
        <dbReference type="EMBL" id="KAK0162277.1"/>
    </source>
</evidence>
<sequence>MSLVSISRASSWPLLNKTGNKCADITVHDCANVRDEKINVEDERDNSSEKPQLQETNPNNQVAARKFLYRHYYPEGGWGWIIIFTGTLVHLIGSGVQLSAPANLALPANIKFHHHPLYTSVKETKKKIPTNLIQQNFFQVNVCKEIR</sequence>
<name>A0AA39F3K0_MICHY</name>
<dbReference type="EMBL" id="JAQQBR010001834">
    <property type="protein sequence ID" value="KAK0162277.1"/>
    <property type="molecule type" value="Genomic_DNA"/>
</dbReference>
<evidence type="ECO:0000256" key="1">
    <source>
        <dbReference type="SAM" id="MobiDB-lite"/>
    </source>
</evidence>
<feature type="region of interest" description="Disordered" evidence="1">
    <location>
        <begin position="38"/>
        <end position="57"/>
    </location>
</feature>
<organism evidence="2 3">
    <name type="scientific">Microctonus hyperodae</name>
    <name type="common">Parasitoid wasp</name>
    <dbReference type="NCBI Taxonomy" id="165561"/>
    <lineage>
        <taxon>Eukaryota</taxon>
        <taxon>Metazoa</taxon>
        <taxon>Ecdysozoa</taxon>
        <taxon>Arthropoda</taxon>
        <taxon>Hexapoda</taxon>
        <taxon>Insecta</taxon>
        <taxon>Pterygota</taxon>
        <taxon>Neoptera</taxon>
        <taxon>Endopterygota</taxon>
        <taxon>Hymenoptera</taxon>
        <taxon>Apocrita</taxon>
        <taxon>Ichneumonoidea</taxon>
        <taxon>Braconidae</taxon>
        <taxon>Euphorinae</taxon>
        <taxon>Microctonus</taxon>
    </lineage>
</organism>
<reference evidence="2" key="1">
    <citation type="journal article" date="2023" name="bioRxiv">
        <title>Scaffold-level genome assemblies of two parasitoid biocontrol wasps reveal the parthenogenesis mechanism and an associated novel virus.</title>
        <authorList>
            <person name="Inwood S."/>
            <person name="Skelly J."/>
            <person name="Guhlin J."/>
            <person name="Harrop T."/>
            <person name="Goldson S."/>
            <person name="Dearden P."/>
        </authorList>
    </citation>
    <scope>NUCLEOTIDE SEQUENCE</scope>
    <source>
        <strain evidence="2">Lincoln</strain>
        <tissue evidence="2">Whole body</tissue>
    </source>
</reference>
<gene>
    <name evidence="2" type="ORF">PV327_008627</name>
</gene>
<evidence type="ECO:0000313" key="3">
    <source>
        <dbReference type="Proteomes" id="UP001168972"/>
    </source>
</evidence>